<name>A0A7K1L3J8_9ACTN</name>
<comment type="caution">
    <text evidence="2">The sequence shown here is derived from an EMBL/GenBank/DDBJ whole genome shotgun (WGS) entry which is preliminary data.</text>
</comment>
<dbReference type="Proteomes" id="UP000432015">
    <property type="component" value="Unassembled WGS sequence"/>
</dbReference>
<sequence>MTAFPRSHLAATGQSRPRPLPEIREDPSITGALDAQNAYPERVNAIRGDVMLSDLAKAEQIVAAHEALCAELARLRDDLYERRRARLNWLASRVPVGPEPDEDASAADRAVLATAFRTALAQARSVGLEERCRMLADALKYGDDMQMRGVLAAAEDDGQRSVLDEWAKATQNEELVAELRALRADIAGGATVAGGWERRAFWQPPAPAEERALIGLRRAADDATRDHARAQAHGMHGAA</sequence>
<dbReference type="EMBL" id="WOFH01000007">
    <property type="protein sequence ID" value="MUN38989.1"/>
    <property type="molecule type" value="Genomic_DNA"/>
</dbReference>
<evidence type="ECO:0000256" key="1">
    <source>
        <dbReference type="SAM" id="MobiDB-lite"/>
    </source>
</evidence>
<reference evidence="2 3" key="1">
    <citation type="submission" date="2019-11" db="EMBL/GenBank/DDBJ databases">
        <authorList>
            <person name="Cao P."/>
        </authorList>
    </citation>
    <scope>NUCLEOTIDE SEQUENCE [LARGE SCALE GENOMIC DNA]</scope>
    <source>
        <strain evidence="2 3">NEAU-AAG5</strain>
    </source>
</reference>
<keyword evidence="3" id="KW-1185">Reference proteome</keyword>
<gene>
    <name evidence="2" type="ORF">GNZ18_20625</name>
</gene>
<organism evidence="2 3">
    <name type="scientific">Actinomadura litoris</name>
    <dbReference type="NCBI Taxonomy" id="2678616"/>
    <lineage>
        <taxon>Bacteria</taxon>
        <taxon>Bacillati</taxon>
        <taxon>Actinomycetota</taxon>
        <taxon>Actinomycetes</taxon>
        <taxon>Streptosporangiales</taxon>
        <taxon>Thermomonosporaceae</taxon>
        <taxon>Actinomadura</taxon>
    </lineage>
</organism>
<protein>
    <submittedName>
        <fullName evidence="2">Uncharacterized protein</fullName>
    </submittedName>
</protein>
<proteinExistence type="predicted"/>
<feature type="region of interest" description="Disordered" evidence="1">
    <location>
        <begin position="1"/>
        <end position="26"/>
    </location>
</feature>
<dbReference type="AlphaFoldDB" id="A0A7K1L3J8"/>
<evidence type="ECO:0000313" key="2">
    <source>
        <dbReference type="EMBL" id="MUN38989.1"/>
    </source>
</evidence>
<accession>A0A7K1L3J8</accession>
<dbReference type="RefSeq" id="WP_156218179.1">
    <property type="nucleotide sequence ID" value="NZ_WOFH01000007.1"/>
</dbReference>
<evidence type="ECO:0000313" key="3">
    <source>
        <dbReference type="Proteomes" id="UP000432015"/>
    </source>
</evidence>